<reference evidence="8" key="1">
    <citation type="submission" date="2017-09" db="EMBL/GenBank/DDBJ databases">
        <title>Bacterial strain isolated from the female urinary microbiota.</title>
        <authorList>
            <person name="Thomas-White K."/>
            <person name="Kumar N."/>
            <person name="Forster S."/>
            <person name="Putonti C."/>
            <person name="Lawley T."/>
            <person name="Wolfe A.J."/>
        </authorList>
    </citation>
    <scope>NUCLEOTIDE SEQUENCE [LARGE SCALE GENOMIC DNA]</scope>
    <source>
        <strain evidence="8">UMB0959</strain>
    </source>
</reference>
<comment type="similarity">
    <text evidence="2">Belongs to the UPF0382 family.</text>
</comment>
<dbReference type="KEGG" id="nmy:CJ229_005265"/>
<evidence type="ECO:0000256" key="3">
    <source>
        <dbReference type="ARBA" id="ARBA00022692"/>
    </source>
</evidence>
<accession>A0AAF1BQY5</accession>
<dbReference type="InterPro" id="IPR006696">
    <property type="entry name" value="DUF423"/>
</dbReference>
<dbReference type="Proteomes" id="UP000243626">
    <property type="component" value="Chromosome"/>
</dbReference>
<keyword evidence="5 6" id="KW-0472">Membrane</keyword>
<evidence type="ECO:0000313" key="7">
    <source>
        <dbReference type="EMBL" id="WOS95513.1"/>
    </source>
</evidence>
<gene>
    <name evidence="7" type="ORF">CJ229_005265</name>
</gene>
<organism evidence="7 8">
    <name type="scientific">Nosocomiicoccus massiliensis</name>
    <dbReference type="NCBI Taxonomy" id="1232430"/>
    <lineage>
        <taxon>Bacteria</taxon>
        <taxon>Bacillati</taxon>
        <taxon>Bacillota</taxon>
        <taxon>Bacilli</taxon>
        <taxon>Bacillales</taxon>
        <taxon>Staphylococcaceae</taxon>
        <taxon>Nosocomiicoccus</taxon>
    </lineage>
</organism>
<keyword evidence="8" id="KW-1185">Reference proteome</keyword>
<comment type="subcellular location">
    <subcellularLocation>
        <location evidence="1">Membrane</location>
        <topology evidence="1">Multi-pass membrane protein</topology>
    </subcellularLocation>
</comment>
<keyword evidence="3 6" id="KW-0812">Transmembrane</keyword>
<dbReference type="AlphaFoldDB" id="A0AAF1BQY5"/>
<dbReference type="EMBL" id="CP136964">
    <property type="protein sequence ID" value="WOS95513.1"/>
    <property type="molecule type" value="Genomic_DNA"/>
</dbReference>
<evidence type="ECO:0000313" key="8">
    <source>
        <dbReference type="Proteomes" id="UP000243626"/>
    </source>
</evidence>
<evidence type="ECO:0000256" key="4">
    <source>
        <dbReference type="ARBA" id="ARBA00022989"/>
    </source>
</evidence>
<dbReference type="PANTHER" id="PTHR43461">
    <property type="entry name" value="TRANSMEMBRANE PROTEIN 256"/>
    <property type="match status" value="1"/>
</dbReference>
<name>A0AAF1BQY5_9STAP</name>
<protein>
    <submittedName>
        <fullName evidence="7">DUF423 domain-containing protein</fullName>
    </submittedName>
</protein>
<dbReference type="Pfam" id="PF04241">
    <property type="entry name" value="DUF423"/>
    <property type="match status" value="1"/>
</dbReference>
<evidence type="ECO:0000256" key="2">
    <source>
        <dbReference type="ARBA" id="ARBA00009694"/>
    </source>
</evidence>
<dbReference type="RefSeq" id="WP_070457901.1">
    <property type="nucleotide sequence ID" value="NZ_CP136964.1"/>
</dbReference>
<dbReference type="PANTHER" id="PTHR43461:SF1">
    <property type="entry name" value="TRANSMEMBRANE PROTEIN 256"/>
    <property type="match status" value="1"/>
</dbReference>
<evidence type="ECO:0000256" key="1">
    <source>
        <dbReference type="ARBA" id="ARBA00004141"/>
    </source>
</evidence>
<proteinExistence type="inferred from homology"/>
<evidence type="ECO:0000256" key="5">
    <source>
        <dbReference type="ARBA" id="ARBA00023136"/>
    </source>
</evidence>
<feature type="transmembrane region" description="Helical" evidence="6">
    <location>
        <begin position="69"/>
        <end position="89"/>
    </location>
</feature>
<evidence type="ECO:0000256" key="6">
    <source>
        <dbReference type="SAM" id="Phobius"/>
    </source>
</evidence>
<feature type="transmembrane region" description="Helical" evidence="6">
    <location>
        <begin position="95"/>
        <end position="119"/>
    </location>
</feature>
<feature type="transmembrane region" description="Helical" evidence="6">
    <location>
        <begin position="46"/>
        <end position="62"/>
    </location>
</feature>
<keyword evidence="4 6" id="KW-1133">Transmembrane helix</keyword>
<sequence length="123" mass="12985">MRMLIILGAVNALISVAAGAFGAHGLEGKLSEHYLEVWETACRYQMYHALGLILLGVLNGVTGTTMFNAAGIVMFIGILLFAGSLFVLSTTGIGILGAITPIGGVMFIASWIMVIVQILKVKM</sequence>
<reference evidence="7 8" key="2">
    <citation type="submission" date="2023-10" db="EMBL/GenBank/DDBJ databases">
        <authorList>
            <person name="Choi B."/>
        </authorList>
    </citation>
    <scope>NUCLEOTIDE SEQUENCE [LARGE SCALE GENOMIC DNA]</scope>
    <source>
        <strain evidence="7 8">UMB0959</strain>
    </source>
</reference>
<dbReference type="GO" id="GO:0005886">
    <property type="term" value="C:plasma membrane"/>
    <property type="evidence" value="ECO:0007669"/>
    <property type="project" value="TreeGrafter"/>
</dbReference>